<evidence type="ECO:0000256" key="3">
    <source>
        <dbReference type="ARBA" id="ARBA00022692"/>
    </source>
</evidence>
<dbReference type="Pfam" id="PF06779">
    <property type="entry name" value="MFS_4"/>
    <property type="match status" value="1"/>
</dbReference>
<evidence type="ECO:0000313" key="9">
    <source>
        <dbReference type="Proteomes" id="UP000530424"/>
    </source>
</evidence>
<accession>A0A853C1K2</accession>
<dbReference type="GO" id="GO:0005886">
    <property type="term" value="C:plasma membrane"/>
    <property type="evidence" value="ECO:0007669"/>
    <property type="project" value="UniProtKB-SubCell"/>
</dbReference>
<dbReference type="EMBL" id="JACCFP010000001">
    <property type="protein sequence ID" value="NYJ02090.1"/>
    <property type="molecule type" value="Genomic_DNA"/>
</dbReference>
<name>A0A853C1K2_9ACTN</name>
<dbReference type="InterPro" id="IPR050189">
    <property type="entry name" value="MFS_Efflux_Transporters"/>
</dbReference>
<dbReference type="AlphaFoldDB" id="A0A853C1K2"/>
<keyword evidence="9" id="KW-1185">Reference proteome</keyword>
<evidence type="ECO:0000259" key="7">
    <source>
        <dbReference type="PROSITE" id="PS50850"/>
    </source>
</evidence>
<feature type="transmembrane region" description="Helical" evidence="6">
    <location>
        <begin position="278"/>
        <end position="300"/>
    </location>
</feature>
<keyword evidence="3 6" id="KW-0812">Transmembrane</keyword>
<dbReference type="SUPFAM" id="SSF103473">
    <property type="entry name" value="MFS general substrate transporter"/>
    <property type="match status" value="1"/>
</dbReference>
<dbReference type="Proteomes" id="UP000530424">
    <property type="component" value="Unassembled WGS sequence"/>
</dbReference>
<evidence type="ECO:0000313" key="8">
    <source>
        <dbReference type="EMBL" id="NYJ02090.1"/>
    </source>
</evidence>
<feature type="transmembrane region" description="Helical" evidence="6">
    <location>
        <begin position="193"/>
        <end position="212"/>
    </location>
</feature>
<dbReference type="PANTHER" id="PTHR43124">
    <property type="entry name" value="PURINE EFFLUX PUMP PBUE"/>
    <property type="match status" value="1"/>
</dbReference>
<keyword evidence="2" id="KW-1003">Cell membrane</keyword>
<proteinExistence type="predicted"/>
<feature type="transmembrane region" description="Helical" evidence="6">
    <location>
        <begin position="118"/>
        <end position="141"/>
    </location>
</feature>
<dbReference type="InterPro" id="IPR010645">
    <property type="entry name" value="MFS_4"/>
</dbReference>
<protein>
    <submittedName>
        <fullName evidence="8">Putative MFS family arabinose efflux permease</fullName>
    </submittedName>
</protein>
<feature type="transmembrane region" description="Helical" evidence="6">
    <location>
        <begin position="61"/>
        <end position="79"/>
    </location>
</feature>
<evidence type="ECO:0000256" key="6">
    <source>
        <dbReference type="SAM" id="Phobius"/>
    </source>
</evidence>
<evidence type="ECO:0000256" key="4">
    <source>
        <dbReference type="ARBA" id="ARBA00022989"/>
    </source>
</evidence>
<feature type="domain" description="Major facilitator superfamily (MFS) profile" evidence="7">
    <location>
        <begin position="1"/>
        <end position="364"/>
    </location>
</feature>
<evidence type="ECO:0000256" key="1">
    <source>
        <dbReference type="ARBA" id="ARBA00004651"/>
    </source>
</evidence>
<comment type="caution">
    <text evidence="8">The sequence shown here is derived from an EMBL/GenBank/DDBJ whole genome shotgun (WGS) entry which is preliminary data.</text>
</comment>
<dbReference type="PROSITE" id="PS50850">
    <property type="entry name" value="MFS"/>
    <property type="match status" value="1"/>
</dbReference>
<dbReference type="RefSeq" id="WP_179668500.1">
    <property type="nucleotide sequence ID" value="NZ_JACCFP010000001.1"/>
</dbReference>
<feature type="transmembrane region" description="Helical" evidence="6">
    <location>
        <begin position="341"/>
        <end position="358"/>
    </location>
</feature>
<keyword evidence="4 6" id="KW-1133">Transmembrane helix</keyword>
<feature type="transmembrane region" description="Helical" evidence="6">
    <location>
        <begin position="227"/>
        <end position="247"/>
    </location>
</feature>
<comment type="subcellular location">
    <subcellularLocation>
        <location evidence="1">Cell membrane</location>
        <topology evidence="1">Multi-pass membrane protein</topology>
    </subcellularLocation>
</comment>
<evidence type="ECO:0000256" key="2">
    <source>
        <dbReference type="ARBA" id="ARBA00022475"/>
    </source>
</evidence>
<feature type="transmembrane region" description="Helical" evidence="6">
    <location>
        <begin position="147"/>
        <end position="167"/>
    </location>
</feature>
<organism evidence="8 9">
    <name type="scientific">Nocardioides thalensis</name>
    <dbReference type="NCBI Taxonomy" id="1914755"/>
    <lineage>
        <taxon>Bacteria</taxon>
        <taxon>Bacillati</taxon>
        <taxon>Actinomycetota</taxon>
        <taxon>Actinomycetes</taxon>
        <taxon>Propionibacteriales</taxon>
        <taxon>Nocardioidaceae</taxon>
        <taxon>Nocardioides</taxon>
    </lineage>
</organism>
<feature type="transmembrane region" description="Helical" evidence="6">
    <location>
        <begin position="312"/>
        <end position="335"/>
    </location>
</feature>
<feature type="transmembrane region" description="Helical" evidence="6">
    <location>
        <begin position="254"/>
        <end position="272"/>
    </location>
</feature>
<gene>
    <name evidence="8" type="ORF">HNR19_002788</name>
</gene>
<feature type="transmembrane region" description="Helical" evidence="6">
    <location>
        <begin position="85"/>
        <end position="106"/>
    </location>
</feature>
<feature type="transmembrane region" description="Helical" evidence="6">
    <location>
        <begin position="24"/>
        <end position="49"/>
    </location>
</feature>
<dbReference type="PANTHER" id="PTHR43124:SF3">
    <property type="entry name" value="CHLORAMPHENICOL EFFLUX PUMP RV0191"/>
    <property type="match status" value="1"/>
</dbReference>
<keyword evidence="5 6" id="KW-0472">Membrane</keyword>
<dbReference type="InterPro" id="IPR020846">
    <property type="entry name" value="MFS_dom"/>
</dbReference>
<reference evidence="8 9" key="1">
    <citation type="submission" date="2020-07" db="EMBL/GenBank/DDBJ databases">
        <title>Sequencing the genomes of 1000 actinobacteria strains.</title>
        <authorList>
            <person name="Klenk H.-P."/>
        </authorList>
    </citation>
    <scope>NUCLEOTIDE SEQUENCE [LARGE SCALE GENOMIC DNA]</scope>
    <source>
        <strain evidence="8 9">DSM 103833</strain>
    </source>
</reference>
<dbReference type="Gene3D" id="1.20.1250.20">
    <property type="entry name" value="MFS general substrate transporter like domains"/>
    <property type="match status" value="1"/>
</dbReference>
<dbReference type="GO" id="GO:0022857">
    <property type="term" value="F:transmembrane transporter activity"/>
    <property type="evidence" value="ECO:0007669"/>
    <property type="project" value="InterPro"/>
</dbReference>
<sequence length="382" mass="38559">MIAVTFGLARYGYGLLLPEMRTDLGMSAGAAGLVSSATYVSYLVANVAVVQVTERWGPRAAVALAAATAVAGMATIAVADTVAVLGVGVLVGGAASGFAFPPYADIVDRHVPAERRDVVWSTISSGTGWGVALAGPVAIVAGDQWRLAWAGFVAIAVVVGVAATRLAPARDDDGLRRPQLSVTWFFCPRSRPLLLSAVLVGIGSSVWWAFSVDAMQNADLGSTASRAVYATCGAACLLGSISGLAFAHTGLRSGYLAATALLAASLGLLAVATAQLALALVAAVSFGAFYASVIAAQGIWSAQVFAGHPAAGLAAVSAALTVGTLVGPSLAGVVIQESGHAVALLGAAAATAAALPFCPPSTRRRERLEAHREHCRATPVRD</sequence>
<evidence type="ECO:0000256" key="5">
    <source>
        <dbReference type="ARBA" id="ARBA00023136"/>
    </source>
</evidence>
<dbReference type="InterPro" id="IPR036259">
    <property type="entry name" value="MFS_trans_sf"/>
</dbReference>